<keyword evidence="3 6" id="KW-0808">Transferase</keyword>
<dbReference type="PRINTS" id="PR00507">
    <property type="entry name" value="N12N6MTFRASE"/>
</dbReference>
<evidence type="ECO:0000256" key="1">
    <source>
        <dbReference type="ARBA" id="ARBA00006149"/>
    </source>
</evidence>
<evidence type="ECO:0000256" key="4">
    <source>
        <dbReference type="ARBA" id="ARBA00022691"/>
    </source>
</evidence>
<dbReference type="Proteomes" id="UP000789941">
    <property type="component" value="Unassembled WGS sequence"/>
</dbReference>
<dbReference type="NCBIfam" id="NF011529">
    <property type="entry name" value="PRK14968.1-3"/>
    <property type="match status" value="1"/>
</dbReference>
<dbReference type="Pfam" id="PF05175">
    <property type="entry name" value="MTS"/>
    <property type="match status" value="1"/>
</dbReference>
<protein>
    <submittedName>
        <fullName evidence="6">Putative S-adenosylmethionine-dependent methyltransferase</fullName>
        <ecNumber evidence="6">2.1.1.-</ecNumber>
    </submittedName>
</protein>
<evidence type="ECO:0000259" key="5">
    <source>
        <dbReference type="Pfam" id="PF05175"/>
    </source>
</evidence>
<dbReference type="GO" id="GO:0008757">
    <property type="term" value="F:S-adenosylmethionine-dependent methyltransferase activity"/>
    <property type="evidence" value="ECO:0007669"/>
    <property type="project" value="TreeGrafter"/>
</dbReference>
<dbReference type="EMBL" id="CABMJJ010000009">
    <property type="protein sequence ID" value="VVC04328.1"/>
    <property type="molecule type" value="Genomic_DNA"/>
</dbReference>
<dbReference type="PANTHER" id="PTHR45875:SF1">
    <property type="entry name" value="METHYLTRANSFERASE N6AMT1"/>
    <property type="match status" value="1"/>
</dbReference>
<dbReference type="CDD" id="cd02440">
    <property type="entry name" value="AdoMet_MTases"/>
    <property type="match status" value="1"/>
</dbReference>
<dbReference type="SUPFAM" id="SSF53335">
    <property type="entry name" value="S-adenosyl-L-methionine-dependent methyltransferases"/>
    <property type="match status" value="1"/>
</dbReference>
<evidence type="ECO:0000256" key="2">
    <source>
        <dbReference type="ARBA" id="ARBA00022603"/>
    </source>
</evidence>
<evidence type="ECO:0000256" key="3">
    <source>
        <dbReference type="ARBA" id="ARBA00022679"/>
    </source>
</evidence>
<keyword evidence="2 6" id="KW-0489">Methyltransferase</keyword>
<dbReference type="AlphaFoldDB" id="A0A5E4LTA0"/>
<evidence type="ECO:0000313" key="6">
    <source>
        <dbReference type="EMBL" id="VVC04328.1"/>
    </source>
</evidence>
<dbReference type="GO" id="GO:0032259">
    <property type="term" value="P:methylation"/>
    <property type="evidence" value="ECO:0007669"/>
    <property type="project" value="UniProtKB-KW"/>
</dbReference>
<dbReference type="PANTHER" id="PTHR45875">
    <property type="entry name" value="METHYLTRANSFERASE N6AMT1"/>
    <property type="match status" value="1"/>
</dbReference>
<dbReference type="Gene3D" id="3.40.50.150">
    <property type="entry name" value="Vaccinia Virus protein VP39"/>
    <property type="match status" value="1"/>
</dbReference>
<comment type="similarity">
    <text evidence="1">Belongs to the eukaryotic/archaeal PrmC-related family.</text>
</comment>
<proteinExistence type="inferred from homology"/>
<reference evidence="6 7" key="1">
    <citation type="submission" date="2019-08" db="EMBL/GenBank/DDBJ databases">
        <authorList>
            <person name="Vazquez-Campos X."/>
        </authorList>
    </citation>
    <scope>NUCLEOTIDE SEQUENCE [LARGE SCALE GENOMIC DNA]</scope>
    <source>
        <strain evidence="6">LFW-283_2</strain>
    </source>
</reference>
<dbReference type="InterPro" id="IPR007848">
    <property type="entry name" value="Small_mtfrase_dom"/>
</dbReference>
<gene>
    <name evidence="6" type="ORF">LFW2832_00883</name>
</gene>
<accession>A0A5E4LTA0</accession>
<dbReference type="GO" id="GO:0003676">
    <property type="term" value="F:nucleic acid binding"/>
    <property type="evidence" value="ECO:0007669"/>
    <property type="project" value="InterPro"/>
</dbReference>
<feature type="domain" description="Methyltransferase small" evidence="5">
    <location>
        <begin position="22"/>
        <end position="107"/>
    </location>
</feature>
<dbReference type="GO" id="GO:0008276">
    <property type="term" value="F:protein methyltransferase activity"/>
    <property type="evidence" value="ECO:0007669"/>
    <property type="project" value="TreeGrafter"/>
</dbReference>
<sequence length="195" mass="21574">MKYLGLDLVIYPSVYEPAEDSFLLANAAMKLRGKILEIGCGSGIVSLICAREGGNVLGVDVNPEAVKCAKINAKRNKIKSVQFIESDLFSNVPKQQFDAILFNPPYLPTSREEVIEGDLNLAFDGGPDGLSVIKQFLNHVDSYLKPGGVLLIILSSLTNEKAIIRKLQEMGYKINFIAQEKFFFEKLYLTKATKP</sequence>
<dbReference type="InterPro" id="IPR029063">
    <property type="entry name" value="SAM-dependent_MTases_sf"/>
</dbReference>
<dbReference type="EC" id="2.1.1.-" evidence="6"/>
<evidence type="ECO:0000313" key="7">
    <source>
        <dbReference type="Proteomes" id="UP000789941"/>
    </source>
</evidence>
<dbReference type="GO" id="GO:0035657">
    <property type="term" value="C:eRF1 methyltransferase complex"/>
    <property type="evidence" value="ECO:0007669"/>
    <property type="project" value="TreeGrafter"/>
</dbReference>
<dbReference type="InterPro" id="IPR052190">
    <property type="entry name" value="Euk-Arch_PrmC-MTase"/>
</dbReference>
<organism evidence="6 7">
    <name type="scientific">Candidatus Bilamarchaeum dharawalense</name>
    <dbReference type="NCBI Taxonomy" id="2885759"/>
    <lineage>
        <taxon>Archaea</taxon>
        <taxon>Candidatus Micrarchaeota</taxon>
        <taxon>Candidatus Micrarchaeia</taxon>
        <taxon>Candidatus Anstonellales</taxon>
        <taxon>Candidatus Bilamarchaeaceae</taxon>
        <taxon>Candidatus Bilamarchaeum</taxon>
    </lineage>
</organism>
<dbReference type="PROSITE" id="PS00092">
    <property type="entry name" value="N6_MTASE"/>
    <property type="match status" value="1"/>
</dbReference>
<keyword evidence="4" id="KW-0949">S-adenosyl-L-methionine</keyword>
<comment type="caution">
    <text evidence="6">The sequence shown here is derived from an EMBL/GenBank/DDBJ whole genome shotgun (WGS) entry which is preliminary data.</text>
</comment>
<dbReference type="InterPro" id="IPR002052">
    <property type="entry name" value="DNA_methylase_N6_adenine_CS"/>
</dbReference>
<dbReference type="InterPro" id="IPR004557">
    <property type="entry name" value="PrmC-related"/>
</dbReference>
<name>A0A5E4LTA0_9ARCH</name>
<dbReference type="NCBIfam" id="TIGR00537">
    <property type="entry name" value="hemK_rel_arch"/>
    <property type="match status" value="1"/>
</dbReference>